<feature type="compositionally biased region" description="Low complexity" evidence="1">
    <location>
        <begin position="48"/>
        <end position="59"/>
    </location>
</feature>
<gene>
    <name evidence="2" type="ORF">AQUCO_09200012v1</name>
</gene>
<evidence type="ECO:0000313" key="3">
    <source>
        <dbReference type="Proteomes" id="UP000230069"/>
    </source>
</evidence>
<feature type="region of interest" description="Disordered" evidence="1">
    <location>
        <begin position="1"/>
        <end position="83"/>
    </location>
</feature>
<keyword evidence="3" id="KW-1185">Reference proteome</keyword>
<accession>A0A2G5C5F6</accession>
<dbReference type="FunCoup" id="A0A2G5C5F6">
    <property type="interactions" value="316"/>
</dbReference>
<dbReference type="EMBL" id="KZ305109">
    <property type="protein sequence ID" value="PIA26506.1"/>
    <property type="molecule type" value="Genomic_DNA"/>
</dbReference>
<sequence length="298" mass="33574">MGSCLSTKKPTPEPPSQYQQLKPKDHSLQDRALVPESDPPLCNTKQATNSTTSTTTTTTQPPSFEEETVKEVLSSETPTIPKPRSYLKFKDQQKILRLPSFPKIEEKRSFNTTSTTPPFEEISEFSEICSLSESVSTSALTEHSVRDYDEVMQPRVIDRSPSKIRRKRSDSGEFYSRGESPMRRSEQWLNGKSDIGGKSMYGKEVGGQICRRNIAQNGVNKDHGESSRRRSRSPATRIDVGGCASRPGMCRSPSAKRVVRSSGRESENRRNFDESKEKWPVKESLEDPLVSLECFIFL</sequence>
<dbReference type="OrthoDB" id="1922230at2759"/>
<dbReference type="Proteomes" id="UP000230069">
    <property type="component" value="Unassembled WGS sequence"/>
</dbReference>
<reference evidence="2 3" key="1">
    <citation type="submission" date="2017-09" db="EMBL/GenBank/DDBJ databases">
        <title>WGS assembly of Aquilegia coerulea Goldsmith.</title>
        <authorList>
            <person name="Hodges S."/>
            <person name="Kramer E."/>
            <person name="Nordborg M."/>
            <person name="Tomkins J."/>
            <person name="Borevitz J."/>
            <person name="Derieg N."/>
            <person name="Yan J."/>
            <person name="Mihaltcheva S."/>
            <person name="Hayes R.D."/>
            <person name="Rokhsar D."/>
        </authorList>
    </citation>
    <scope>NUCLEOTIDE SEQUENCE [LARGE SCALE GENOMIC DNA]</scope>
    <source>
        <strain evidence="3">cv. Goldsmith</strain>
    </source>
</reference>
<proteinExistence type="predicted"/>
<evidence type="ECO:0000256" key="1">
    <source>
        <dbReference type="SAM" id="MobiDB-lite"/>
    </source>
</evidence>
<evidence type="ECO:0000313" key="2">
    <source>
        <dbReference type="EMBL" id="PIA26506.1"/>
    </source>
</evidence>
<dbReference type="AlphaFoldDB" id="A0A2G5C5F6"/>
<dbReference type="PANTHER" id="PTHR33871">
    <property type="entry name" value="OS05G0503100 PROTEIN-RELATED"/>
    <property type="match status" value="1"/>
</dbReference>
<feature type="compositionally biased region" description="Basic and acidic residues" evidence="1">
    <location>
        <begin position="262"/>
        <end position="282"/>
    </location>
</feature>
<protein>
    <submittedName>
        <fullName evidence="2">Uncharacterized protein</fullName>
    </submittedName>
</protein>
<dbReference type="PANTHER" id="PTHR33871:SF1">
    <property type="entry name" value="OS05G0503100 PROTEIN"/>
    <property type="match status" value="1"/>
</dbReference>
<name>A0A2G5C5F6_AQUCA</name>
<feature type="region of interest" description="Disordered" evidence="1">
    <location>
        <begin position="151"/>
        <end position="282"/>
    </location>
</feature>
<organism evidence="2 3">
    <name type="scientific">Aquilegia coerulea</name>
    <name type="common">Rocky mountain columbine</name>
    <dbReference type="NCBI Taxonomy" id="218851"/>
    <lineage>
        <taxon>Eukaryota</taxon>
        <taxon>Viridiplantae</taxon>
        <taxon>Streptophyta</taxon>
        <taxon>Embryophyta</taxon>
        <taxon>Tracheophyta</taxon>
        <taxon>Spermatophyta</taxon>
        <taxon>Magnoliopsida</taxon>
        <taxon>Ranunculales</taxon>
        <taxon>Ranunculaceae</taxon>
        <taxon>Thalictroideae</taxon>
        <taxon>Aquilegia</taxon>
    </lineage>
</organism>
<dbReference type="InParanoid" id="A0A2G5C5F6"/>